<reference evidence="1" key="1">
    <citation type="submission" date="2021-06" db="EMBL/GenBank/DDBJ databases">
        <authorList>
            <person name="Kallberg Y."/>
            <person name="Tangrot J."/>
            <person name="Rosling A."/>
        </authorList>
    </citation>
    <scope>NUCLEOTIDE SEQUENCE</scope>
    <source>
        <strain evidence="1">IL203A</strain>
    </source>
</reference>
<accession>A0ACA9MBX1</accession>
<comment type="caution">
    <text evidence="1">The sequence shown here is derived from an EMBL/GenBank/DDBJ whole genome shotgun (WGS) entry which is preliminary data.</text>
</comment>
<keyword evidence="2" id="KW-1185">Reference proteome</keyword>
<proteinExistence type="predicted"/>
<dbReference type="EMBL" id="CAJVPU010008041">
    <property type="protein sequence ID" value="CAG8579516.1"/>
    <property type="molecule type" value="Genomic_DNA"/>
</dbReference>
<gene>
    <name evidence="1" type="ORF">DHETER_LOCUS6407</name>
</gene>
<evidence type="ECO:0000313" key="1">
    <source>
        <dbReference type="EMBL" id="CAG8579516.1"/>
    </source>
</evidence>
<dbReference type="Proteomes" id="UP000789702">
    <property type="component" value="Unassembled WGS sequence"/>
</dbReference>
<protein>
    <submittedName>
        <fullName evidence="1">5745_t:CDS:1</fullName>
    </submittedName>
</protein>
<organism evidence="1 2">
    <name type="scientific">Dentiscutata heterogama</name>
    <dbReference type="NCBI Taxonomy" id="1316150"/>
    <lineage>
        <taxon>Eukaryota</taxon>
        <taxon>Fungi</taxon>
        <taxon>Fungi incertae sedis</taxon>
        <taxon>Mucoromycota</taxon>
        <taxon>Glomeromycotina</taxon>
        <taxon>Glomeromycetes</taxon>
        <taxon>Diversisporales</taxon>
        <taxon>Gigasporaceae</taxon>
        <taxon>Dentiscutata</taxon>
    </lineage>
</organism>
<evidence type="ECO:0000313" key="2">
    <source>
        <dbReference type="Proteomes" id="UP000789702"/>
    </source>
</evidence>
<sequence length="99" mass="11418">MKKMASHVDLPVPTQPLYPPPVTINQLKAIYNIKVNGKLPKLPSAFVIYRYAYRQQLIADNNLPLERKFSCMASNSYKRESVHVKTVYENLSLLLRSVR</sequence>
<name>A0ACA9MBX1_9GLOM</name>